<evidence type="ECO:0000313" key="5">
    <source>
        <dbReference type="EMBL" id="KAE9071671.1"/>
    </source>
</evidence>
<proteinExistence type="predicted"/>
<comment type="caution">
    <text evidence="2">The sequence shown here is derived from an EMBL/GenBank/DDBJ whole genome shotgun (WGS) entry which is preliminary data.</text>
</comment>
<evidence type="ECO:0000313" key="11">
    <source>
        <dbReference type="Proteomes" id="UP000440367"/>
    </source>
</evidence>
<dbReference type="Proteomes" id="UP000488956">
    <property type="component" value="Unassembled WGS sequence"/>
</dbReference>
<evidence type="ECO:0000313" key="9">
    <source>
        <dbReference type="Proteomes" id="UP000429523"/>
    </source>
</evidence>
<dbReference type="Proteomes" id="UP000441208">
    <property type="component" value="Unassembled WGS sequence"/>
</dbReference>
<evidence type="ECO:0000313" key="8">
    <source>
        <dbReference type="EMBL" id="KAE9268090.1"/>
    </source>
</evidence>
<dbReference type="Proteomes" id="UP000460718">
    <property type="component" value="Unassembled WGS sequence"/>
</dbReference>
<dbReference type="EMBL" id="QXFW01004540">
    <property type="protein sequence ID" value="KAE8965291.1"/>
    <property type="molecule type" value="Genomic_DNA"/>
</dbReference>
<evidence type="ECO:0000313" key="12">
    <source>
        <dbReference type="Proteomes" id="UP000440732"/>
    </source>
</evidence>
<evidence type="ECO:0000313" key="16">
    <source>
        <dbReference type="Proteomes" id="UP000488956"/>
    </source>
</evidence>
<evidence type="ECO:0000313" key="2">
    <source>
        <dbReference type="EMBL" id="KAE8965291.1"/>
    </source>
</evidence>
<evidence type="ECO:0000313" key="14">
    <source>
        <dbReference type="Proteomes" id="UP000460718"/>
    </source>
</evidence>
<accession>A0A6A3H731</accession>
<reference evidence="14 15" key="1">
    <citation type="submission" date="2018-09" db="EMBL/GenBank/DDBJ databases">
        <title>Genomic investigation of the strawberry pathogen Phytophthora fragariae indicates pathogenicity is determined by transcriptional variation in three key races.</title>
        <authorList>
            <person name="Adams T.M."/>
            <person name="Armitage A.D."/>
            <person name="Sobczyk M.K."/>
            <person name="Bates H.J."/>
            <person name="Dunwell J.M."/>
            <person name="Nellist C.F."/>
            <person name="Harrison R.J."/>
        </authorList>
    </citation>
    <scope>NUCLEOTIDE SEQUENCE [LARGE SCALE GENOMIC DNA]</scope>
    <source>
        <strain evidence="8 10">A4</strain>
        <strain evidence="7 11">BC-1</strain>
        <strain evidence="6 15">BC-23</strain>
        <strain evidence="5 12">NOV-5</strain>
        <strain evidence="3 13">NOV-71</strain>
        <strain evidence="1 9">NOV-9</strain>
        <strain evidence="4 16">ONT-3</strain>
        <strain evidence="2 14">SCRP245</strain>
    </source>
</reference>
<dbReference type="Proteomes" id="UP000476176">
    <property type="component" value="Unassembled WGS sequence"/>
</dbReference>
<dbReference type="Proteomes" id="UP000437068">
    <property type="component" value="Unassembled WGS sequence"/>
</dbReference>
<evidence type="ECO:0000313" key="1">
    <source>
        <dbReference type="EMBL" id="KAE8919406.1"/>
    </source>
</evidence>
<protein>
    <submittedName>
        <fullName evidence="2">Uncharacterized protein</fullName>
    </submittedName>
</protein>
<dbReference type="Proteomes" id="UP000429523">
    <property type="component" value="Unassembled WGS sequence"/>
</dbReference>
<dbReference type="EMBL" id="QXGF01004707">
    <property type="protein sequence ID" value="KAE8919406.1"/>
    <property type="molecule type" value="Genomic_DNA"/>
</dbReference>
<evidence type="ECO:0000313" key="7">
    <source>
        <dbReference type="EMBL" id="KAE9169242.1"/>
    </source>
</evidence>
<dbReference type="EMBL" id="QXFZ01004872">
    <property type="protein sequence ID" value="KAE9062666.1"/>
    <property type="molecule type" value="Genomic_DNA"/>
</dbReference>
<dbReference type="EMBL" id="QXGA01004674">
    <property type="protein sequence ID" value="KAE9071671.1"/>
    <property type="molecule type" value="Genomic_DNA"/>
</dbReference>
<dbReference type="EMBL" id="QXGC01005033">
    <property type="protein sequence ID" value="KAE9166790.1"/>
    <property type="molecule type" value="Genomic_DNA"/>
</dbReference>
<organism evidence="2 14">
    <name type="scientific">Phytophthora fragariae</name>
    <dbReference type="NCBI Taxonomy" id="53985"/>
    <lineage>
        <taxon>Eukaryota</taxon>
        <taxon>Sar</taxon>
        <taxon>Stramenopiles</taxon>
        <taxon>Oomycota</taxon>
        <taxon>Peronosporomycetes</taxon>
        <taxon>Peronosporales</taxon>
        <taxon>Peronosporaceae</taxon>
        <taxon>Phytophthora</taxon>
    </lineage>
</organism>
<name>A0A6A3H731_9STRA</name>
<sequence length="166" mass="17319">MTSSISFSCILPAIITAPMAKNNFSRKSSSRLSDGSDLKNMMVKTGAHEQDHGLAQGNGQAMDLSDIGTEEYTRSYDVGQTLGQPDEDVVGDRSSTPRDVVRGLRAATVQDRVSVPVLSVTADGLEGAAREDADDGDGETSYSLAELVGGLAGPLGDIGLTIESRA</sequence>
<evidence type="ECO:0000313" key="15">
    <source>
        <dbReference type="Proteomes" id="UP000476176"/>
    </source>
</evidence>
<dbReference type="EMBL" id="QXFX01004613">
    <property type="protein sequence ID" value="KAE9063398.1"/>
    <property type="molecule type" value="Genomic_DNA"/>
</dbReference>
<dbReference type="Proteomes" id="UP000440732">
    <property type="component" value="Unassembled WGS sequence"/>
</dbReference>
<dbReference type="EMBL" id="QXGD01004698">
    <property type="protein sequence ID" value="KAE9169242.1"/>
    <property type="molecule type" value="Genomic_DNA"/>
</dbReference>
<evidence type="ECO:0000313" key="3">
    <source>
        <dbReference type="EMBL" id="KAE9062666.1"/>
    </source>
</evidence>
<dbReference type="AlphaFoldDB" id="A0A6A3H731"/>
<dbReference type="EMBL" id="QXGE01005236">
    <property type="protein sequence ID" value="KAE9268090.1"/>
    <property type="molecule type" value="Genomic_DNA"/>
</dbReference>
<evidence type="ECO:0000313" key="10">
    <source>
        <dbReference type="Proteomes" id="UP000437068"/>
    </source>
</evidence>
<evidence type="ECO:0000313" key="4">
    <source>
        <dbReference type="EMBL" id="KAE9063398.1"/>
    </source>
</evidence>
<evidence type="ECO:0000313" key="6">
    <source>
        <dbReference type="EMBL" id="KAE9166790.1"/>
    </source>
</evidence>
<gene>
    <name evidence="8" type="ORF">PF001_g29804</name>
    <name evidence="7" type="ORF">PF002_g30409</name>
    <name evidence="6" type="ORF">PF004_g29044</name>
    <name evidence="5" type="ORF">PF006_g29096</name>
    <name evidence="3" type="ORF">PF007_g29833</name>
    <name evidence="1" type="ORF">PF009_g30289</name>
    <name evidence="4" type="ORF">PF010_g29003</name>
    <name evidence="2" type="ORF">PF011_g28351</name>
</gene>
<dbReference type="Proteomes" id="UP000440367">
    <property type="component" value="Unassembled WGS sequence"/>
</dbReference>
<evidence type="ECO:0000313" key="13">
    <source>
        <dbReference type="Proteomes" id="UP000441208"/>
    </source>
</evidence>